<evidence type="ECO:0000259" key="5">
    <source>
        <dbReference type="Pfam" id="PF25954"/>
    </source>
</evidence>
<protein>
    <recommendedName>
        <fullName evidence="5">CusB-like beta-barrel domain-containing protein</fullName>
    </recommendedName>
</protein>
<dbReference type="EMBL" id="MHNI01000012">
    <property type="protein sequence ID" value="OGZ43006.1"/>
    <property type="molecule type" value="Genomic_DNA"/>
</dbReference>
<evidence type="ECO:0000313" key="7">
    <source>
        <dbReference type="Proteomes" id="UP000176700"/>
    </source>
</evidence>
<dbReference type="Proteomes" id="UP000176700">
    <property type="component" value="Unassembled WGS sequence"/>
</dbReference>
<comment type="similarity">
    <text evidence="2">Belongs to the membrane fusion protein (MFP) (TC 8.A.1) family.</text>
</comment>
<evidence type="ECO:0000256" key="1">
    <source>
        <dbReference type="ARBA" id="ARBA00004196"/>
    </source>
</evidence>
<dbReference type="Gene3D" id="2.40.50.100">
    <property type="match status" value="2"/>
</dbReference>
<evidence type="ECO:0000256" key="3">
    <source>
        <dbReference type="ARBA" id="ARBA00023054"/>
    </source>
</evidence>
<dbReference type="SUPFAM" id="SSF111369">
    <property type="entry name" value="HlyD-like secretion proteins"/>
    <property type="match status" value="2"/>
</dbReference>
<dbReference type="Pfam" id="PF25954">
    <property type="entry name" value="Beta-barrel_RND_2"/>
    <property type="match status" value="1"/>
</dbReference>
<comment type="caution">
    <text evidence="6">The sequence shown here is derived from an EMBL/GenBank/DDBJ whole genome shotgun (WGS) entry which is preliminary data.</text>
</comment>
<dbReference type="GO" id="GO:0022857">
    <property type="term" value="F:transmembrane transporter activity"/>
    <property type="evidence" value="ECO:0007669"/>
    <property type="project" value="InterPro"/>
</dbReference>
<gene>
    <name evidence="6" type="ORF">A2W41_02740</name>
</gene>
<dbReference type="InterPro" id="IPR006143">
    <property type="entry name" value="RND_pump_MFP"/>
</dbReference>
<organism evidence="6 7">
    <name type="scientific">Candidatus Ryanbacteria bacterium RIFCSPHIGHO2_01_45_13</name>
    <dbReference type="NCBI Taxonomy" id="1802112"/>
    <lineage>
        <taxon>Bacteria</taxon>
        <taxon>Candidatus Ryaniibacteriota</taxon>
    </lineage>
</organism>
<proteinExistence type="inferred from homology"/>
<evidence type="ECO:0000256" key="4">
    <source>
        <dbReference type="SAM" id="Coils"/>
    </source>
</evidence>
<evidence type="ECO:0000256" key="2">
    <source>
        <dbReference type="ARBA" id="ARBA00009477"/>
    </source>
</evidence>
<dbReference type="InterPro" id="IPR058792">
    <property type="entry name" value="Beta-barrel_RND_2"/>
</dbReference>
<dbReference type="PRINTS" id="PR01490">
    <property type="entry name" value="RTXTOXIND"/>
</dbReference>
<dbReference type="Gene3D" id="2.40.420.20">
    <property type="match status" value="1"/>
</dbReference>
<sequence>MFKILSNKRLVIFAVVIVIAAVVVVMQKNNQEISYEFVVAERGNLVQEVSVTGHVKASDDIDLAFENIGEISDIHIEVGDRVVAGQVLIEQDKATLLAKLAGAKANLKVQEARLDELKQGTRIEEIDVQKVKVANAEATLEDAKKNLVDKVKDAYTKSDDAIRNKIDQFFSNSRTTSPDLHFTVNSKIESDLETERVVIETLLTLWEASVADFTVVSDLSSYTNAAQMNLDKIKSYLAKVAFAINDAPKPTDVTQTIFDGWKSGVSTARSNVNAAISNILQADEELRSAESALALARSELVLKSAGTTPEKITAQEAELERALADVQQYNVQIAKTVLRAPIGGIIAKQDAKRGEIVSANDPMISLISDTEFEIEANVPEADVSYIEVGQTARVTLDAYGDDDLFMARVVKIDPAETVIEGVSTYKVKLLFDDDRNLVKPGMTANLDIKIAESERVIHVPGRSLIRKDNKKFVRILGADGAITEQEVKTGIRGLFGEIEIIEGLQEGDRVITFFPE</sequence>
<comment type="subcellular location">
    <subcellularLocation>
        <location evidence="1">Cell envelope</location>
    </subcellularLocation>
</comment>
<dbReference type="Gene3D" id="2.40.30.170">
    <property type="match status" value="1"/>
</dbReference>
<keyword evidence="3 4" id="KW-0175">Coiled coil</keyword>
<dbReference type="GO" id="GO:0016020">
    <property type="term" value="C:membrane"/>
    <property type="evidence" value="ECO:0007669"/>
    <property type="project" value="InterPro"/>
</dbReference>
<name>A0A1G2FY59_9BACT</name>
<feature type="coiled-coil region" evidence="4">
    <location>
        <begin position="100"/>
        <end position="153"/>
    </location>
</feature>
<dbReference type="NCBIfam" id="TIGR01730">
    <property type="entry name" value="RND_mfp"/>
    <property type="match status" value="1"/>
</dbReference>
<accession>A0A1G2FY59</accession>
<reference evidence="6 7" key="1">
    <citation type="journal article" date="2016" name="Nat. Commun.">
        <title>Thousands of microbial genomes shed light on interconnected biogeochemical processes in an aquifer system.</title>
        <authorList>
            <person name="Anantharaman K."/>
            <person name="Brown C.T."/>
            <person name="Hug L.A."/>
            <person name="Sharon I."/>
            <person name="Castelle C.J."/>
            <person name="Probst A.J."/>
            <person name="Thomas B.C."/>
            <person name="Singh A."/>
            <person name="Wilkins M.J."/>
            <person name="Karaoz U."/>
            <person name="Brodie E.L."/>
            <person name="Williams K.H."/>
            <person name="Hubbard S.S."/>
            <person name="Banfield J.F."/>
        </authorList>
    </citation>
    <scope>NUCLEOTIDE SEQUENCE [LARGE SCALE GENOMIC DNA]</scope>
</reference>
<dbReference type="PANTHER" id="PTHR32347">
    <property type="entry name" value="EFFLUX SYSTEM COMPONENT YKNX-RELATED"/>
    <property type="match status" value="1"/>
</dbReference>
<dbReference type="InterPro" id="IPR050465">
    <property type="entry name" value="UPF0194_transport"/>
</dbReference>
<feature type="domain" description="CusB-like beta-barrel" evidence="5">
    <location>
        <begin position="374"/>
        <end position="449"/>
    </location>
</feature>
<evidence type="ECO:0000313" key="6">
    <source>
        <dbReference type="EMBL" id="OGZ43006.1"/>
    </source>
</evidence>
<dbReference type="PANTHER" id="PTHR32347:SF23">
    <property type="entry name" value="BLL5650 PROTEIN"/>
    <property type="match status" value="1"/>
</dbReference>
<dbReference type="GO" id="GO:0030313">
    <property type="term" value="C:cell envelope"/>
    <property type="evidence" value="ECO:0007669"/>
    <property type="project" value="UniProtKB-SubCell"/>
</dbReference>
<dbReference type="AlphaFoldDB" id="A0A1G2FY59"/>
<feature type="coiled-coil region" evidence="4">
    <location>
        <begin position="272"/>
        <end position="332"/>
    </location>
</feature>